<evidence type="ECO:0000313" key="8">
    <source>
        <dbReference type="EMBL" id="MBO0904378.1"/>
    </source>
</evidence>
<dbReference type="InterPro" id="IPR012413">
    <property type="entry name" value="BA14K"/>
</dbReference>
<keyword evidence="7" id="KW-0732">Signal</keyword>
<evidence type="ECO:0000256" key="4">
    <source>
        <dbReference type="ARBA" id="ARBA00022475"/>
    </source>
</evidence>
<evidence type="ECO:0000256" key="1">
    <source>
        <dbReference type="ARBA" id="ARBA00004167"/>
    </source>
</evidence>
<evidence type="ECO:0000256" key="6">
    <source>
        <dbReference type="ARBA" id="ARBA00025321"/>
    </source>
</evidence>
<dbReference type="Proteomes" id="UP000664288">
    <property type="component" value="Unassembled WGS sequence"/>
</dbReference>
<dbReference type="EMBL" id="JAFMPY010000010">
    <property type="protein sequence ID" value="MBO0904378.1"/>
    <property type="molecule type" value="Genomic_DNA"/>
</dbReference>
<gene>
    <name evidence="8" type="ORF">J1C47_12060</name>
</gene>
<keyword evidence="5" id="KW-0430">Lectin</keyword>
<protein>
    <recommendedName>
        <fullName evidence="3">Lectin-like protein BA14k</fullName>
    </recommendedName>
</protein>
<evidence type="ECO:0000256" key="5">
    <source>
        <dbReference type="ARBA" id="ARBA00022734"/>
    </source>
</evidence>
<keyword evidence="9" id="KW-1185">Reference proteome</keyword>
<keyword evidence="4" id="KW-0472">Membrane</keyword>
<evidence type="ECO:0000313" key="9">
    <source>
        <dbReference type="Proteomes" id="UP000664288"/>
    </source>
</evidence>
<sequence>MRRFISTALATSLIAGAALGTTTFGASADSRHNGPWYRHGGWHQDYHRGGWNHHDDGAAIAAGIGGLALGAIVGGALASPRYEEAPPAYYYRPVPVERVYPVRRSYEVAPRPVYYGDHVQVCLEHYRSYEPRSDTFLGYDGYRHRCNL</sequence>
<reference evidence="8 9" key="1">
    <citation type="submission" date="2021-03" db="EMBL/GenBank/DDBJ databases">
        <title>Whole genome sequence of Jiella sp. MQZ13P-4.</title>
        <authorList>
            <person name="Tuo L."/>
        </authorList>
    </citation>
    <scope>NUCLEOTIDE SEQUENCE [LARGE SCALE GENOMIC DNA]</scope>
    <source>
        <strain evidence="8 9">MQZ13P-4</strain>
    </source>
</reference>
<organism evidence="8 9">
    <name type="scientific">Jiella sonneratiae</name>
    <dbReference type="NCBI Taxonomy" id="2816856"/>
    <lineage>
        <taxon>Bacteria</taxon>
        <taxon>Pseudomonadati</taxon>
        <taxon>Pseudomonadota</taxon>
        <taxon>Alphaproteobacteria</taxon>
        <taxon>Hyphomicrobiales</taxon>
        <taxon>Aurantimonadaceae</taxon>
        <taxon>Jiella</taxon>
    </lineage>
</organism>
<comment type="function">
    <text evidence="6">Has immunoglobulin-binding and hemagglutination properties, and can bind to mannose. Essential for virulence. May be involved in LPS biosynthesis or polysaccharide transport.</text>
</comment>
<comment type="similarity">
    <text evidence="2">Belongs to the BA14k family.</text>
</comment>
<evidence type="ECO:0000256" key="3">
    <source>
        <dbReference type="ARBA" id="ARBA00020552"/>
    </source>
</evidence>
<dbReference type="RefSeq" id="WP_207351008.1">
    <property type="nucleotide sequence ID" value="NZ_JAFMPY010000010.1"/>
</dbReference>
<feature type="chain" id="PRO_5047251018" description="Lectin-like protein BA14k" evidence="7">
    <location>
        <begin position="29"/>
        <end position="148"/>
    </location>
</feature>
<comment type="caution">
    <text evidence="8">The sequence shown here is derived from an EMBL/GenBank/DDBJ whole genome shotgun (WGS) entry which is preliminary data.</text>
</comment>
<evidence type="ECO:0000256" key="7">
    <source>
        <dbReference type="SAM" id="SignalP"/>
    </source>
</evidence>
<dbReference type="Pfam" id="PF07886">
    <property type="entry name" value="BA14K"/>
    <property type="match status" value="1"/>
</dbReference>
<keyword evidence="4" id="KW-1003">Cell membrane</keyword>
<accession>A0ABS3J3X8</accession>
<comment type="subcellular location">
    <subcellularLocation>
        <location evidence="1">Membrane</location>
        <topology evidence="1">Single-pass membrane protein</topology>
    </subcellularLocation>
</comment>
<name>A0ABS3J3X8_9HYPH</name>
<evidence type="ECO:0000256" key="2">
    <source>
        <dbReference type="ARBA" id="ARBA00010270"/>
    </source>
</evidence>
<proteinExistence type="inferred from homology"/>
<feature type="signal peptide" evidence="7">
    <location>
        <begin position="1"/>
        <end position="28"/>
    </location>
</feature>